<evidence type="ECO:0000313" key="2">
    <source>
        <dbReference type="EMBL" id="KAF3132014.1"/>
    </source>
</evidence>
<gene>
    <name evidence="2" type="ORF">TWF703_007415</name>
</gene>
<reference evidence="2 3" key="1">
    <citation type="submission" date="2019-06" db="EMBL/GenBank/DDBJ databases">
        <authorList>
            <person name="Palmer J.M."/>
        </authorList>
    </citation>
    <scope>NUCLEOTIDE SEQUENCE [LARGE SCALE GENOMIC DNA]</scope>
    <source>
        <strain evidence="2 3">TWF703</strain>
    </source>
</reference>
<feature type="compositionally biased region" description="Basic and acidic residues" evidence="1">
    <location>
        <begin position="34"/>
        <end position="49"/>
    </location>
</feature>
<dbReference type="EMBL" id="WIQZ01000046">
    <property type="protein sequence ID" value="KAF3132014.1"/>
    <property type="molecule type" value="Genomic_DNA"/>
</dbReference>
<feature type="region of interest" description="Disordered" evidence="1">
    <location>
        <begin position="18"/>
        <end position="66"/>
    </location>
</feature>
<protein>
    <submittedName>
        <fullName evidence="2">Uncharacterized protein</fullName>
    </submittedName>
</protein>
<dbReference type="Proteomes" id="UP000480548">
    <property type="component" value="Unassembled WGS sequence"/>
</dbReference>
<evidence type="ECO:0000313" key="3">
    <source>
        <dbReference type="Proteomes" id="UP000480548"/>
    </source>
</evidence>
<proteinExistence type="predicted"/>
<accession>A0A7C8JQ29</accession>
<comment type="caution">
    <text evidence="2">The sequence shown here is derived from an EMBL/GenBank/DDBJ whole genome shotgun (WGS) entry which is preliminary data.</text>
</comment>
<name>A0A7C8JQ29_ORBOL</name>
<evidence type="ECO:0000256" key="1">
    <source>
        <dbReference type="SAM" id="MobiDB-lite"/>
    </source>
</evidence>
<dbReference type="AlphaFoldDB" id="A0A7C8JQ29"/>
<organism evidence="2 3">
    <name type="scientific">Orbilia oligospora</name>
    <name type="common">Nematode-trapping fungus</name>
    <name type="synonym">Arthrobotrys oligospora</name>
    <dbReference type="NCBI Taxonomy" id="2813651"/>
    <lineage>
        <taxon>Eukaryota</taxon>
        <taxon>Fungi</taxon>
        <taxon>Dikarya</taxon>
        <taxon>Ascomycota</taxon>
        <taxon>Pezizomycotina</taxon>
        <taxon>Orbiliomycetes</taxon>
        <taxon>Orbiliales</taxon>
        <taxon>Orbiliaceae</taxon>
        <taxon>Orbilia</taxon>
    </lineage>
</organism>
<sequence>MRSIYPWRLELASHDLHVPEIHGENPFDDDEEGNTDRKQRRDNLWHPKDTVSLGGVEPPIKGVGNSSISSPVNALKGLRVNLALNK</sequence>